<dbReference type="EMBL" id="BAABIW010000011">
    <property type="protein sequence ID" value="GAA5025004.1"/>
    <property type="molecule type" value="Genomic_DNA"/>
</dbReference>
<name>A0ABP9J9D9_9MICO</name>
<dbReference type="Proteomes" id="UP001500427">
    <property type="component" value="Unassembled WGS sequence"/>
</dbReference>
<sequence length="81" mass="9305">MTDVIHPLDERARALDAMSIRELIAELALLQERIDRDAAAGGYRPVPGQVHRRAELERRERQVVRELDRRYAAAHEHLTPG</sequence>
<protein>
    <submittedName>
        <fullName evidence="1">Uncharacterized protein</fullName>
    </submittedName>
</protein>
<keyword evidence="2" id="KW-1185">Reference proteome</keyword>
<dbReference type="RefSeq" id="WP_345507083.1">
    <property type="nucleotide sequence ID" value="NZ_BAABIW010000011.1"/>
</dbReference>
<proteinExistence type="predicted"/>
<gene>
    <name evidence="1" type="ORF">GCM10023258_17520</name>
</gene>
<reference evidence="2" key="1">
    <citation type="journal article" date="2019" name="Int. J. Syst. Evol. Microbiol.">
        <title>The Global Catalogue of Microorganisms (GCM) 10K type strain sequencing project: providing services to taxonomists for standard genome sequencing and annotation.</title>
        <authorList>
            <consortium name="The Broad Institute Genomics Platform"/>
            <consortium name="The Broad Institute Genome Sequencing Center for Infectious Disease"/>
            <person name="Wu L."/>
            <person name="Ma J."/>
        </authorList>
    </citation>
    <scope>NUCLEOTIDE SEQUENCE [LARGE SCALE GENOMIC DNA]</scope>
    <source>
        <strain evidence="2">JCM 17687</strain>
    </source>
</reference>
<accession>A0ABP9J9D9</accession>
<evidence type="ECO:0000313" key="2">
    <source>
        <dbReference type="Proteomes" id="UP001500427"/>
    </source>
</evidence>
<comment type="caution">
    <text evidence="1">The sequence shown here is derived from an EMBL/GenBank/DDBJ whole genome shotgun (WGS) entry which is preliminary data.</text>
</comment>
<organism evidence="1 2">
    <name type="scientific">Terrabacter aeriphilus</name>
    <dbReference type="NCBI Taxonomy" id="515662"/>
    <lineage>
        <taxon>Bacteria</taxon>
        <taxon>Bacillati</taxon>
        <taxon>Actinomycetota</taxon>
        <taxon>Actinomycetes</taxon>
        <taxon>Micrococcales</taxon>
        <taxon>Intrasporangiaceae</taxon>
        <taxon>Terrabacter</taxon>
    </lineage>
</organism>
<evidence type="ECO:0000313" key="1">
    <source>
        <dbReference type="EMBL" id="GAA5025004.1"/>
    </source>
</evidence>